<evidence type="ECO:0000313" key="7">
    <source>
        <dbReference type="EMBL" id="RLE49573.1"/>
    </source>
</evidence>
<dbReference type="PANTHER" id="PTHR11758">
    <property type="entry name" value="40S RIBOSOMAL PROTEIN S15A"/>
    <property type="match status" value="1"/>
</dbReference>
<reference evidence="9 10" key="1">
    <citation type="submission" date="2018-06" db="EMBL/GenBank/DDBJ databases">
        <title>Extensive metabolic versatility and redundancy in microbially diverse, dynamic hydrothermal sediments.</title>
        <authorList>
            <person name="Dombrowski N."/>
            <person name="Teske A."/>
            <person name="Baker B.J."/>
        </authorList>
    </citation>
    <scope>NUCLEOTIDE SEQUENCE [LARGE SCALE GENOMIC DNA]</scope>
    <source>
        <strain evidence="8">B34_G17</strain>
        <strain evidence="7">B66_G16</strain>
    </source>
</reference>
<dbReference type="Pfam" id="PF00410">
    <property type="entry name" value="Ribosomal_S8"/>
    <property type="match status" value="1"/>
</dbReference>
<dbReference type="GO" id="GO:0019843">
    <property type="term" value="F:rRNA binding"/>
    <property type="evidence" value="ECO:0007669"/>
    <property type="project" value="UniProtKB-UniRule"/>
</dbReference>
<dbReference type="AlphaFoldDB" id="A0A497EYQ0"/>
<dbReference type="GO" id="GO:1990904">
    <property type="term" value="C:ribonucleoprotein complex"/>
    <property type="evidence" value="ECO:0007669"/>
    <property type="project" value="UniProtKB-KW"/>
</dbReference>
<dbReference type="NCBIfam" id="NF003115">
    <property type="entry name" value="PRK04034.1"/>
    <property type="match status" value="1"/>
</dbReference>
<evidence type="ECO:0000256" key="6">
    <source>
        <dbReference type="RuleBase" id="RU003660"/>
    </source>
</evidence>
<gene>
    <name evidence="5" type="primary">rps8</name>
    <name evidence="7" type="ORF">DRJ31_04485</name>
    <name evidence="8" type="ORF">DRJ33_03580</name>
</gene>
<dbReference type="HAMAP" id="MF_01302_A">
    <property type="entry name" value="Ribosomal_uS8_A"/>
    <property type="match status" value="1"/>
</dbReference>
<comment type="similarity">
    <text evidence="1 5 6">Belongs to the universal ribosomal protein uS8 family.</text>
</comment>
<protein>
    <recommendedName>
        <fullName evidence="5">Small ribosomal subunit protein uS8</fullName>
    </recommendedName>
</protein>
<comment type="caution">
    <text evidence="8">The sequence shown here is derived from an EMBL/GenBank/DDBJ whole genome shotgun (WGS) entry which is preliminary data.</text>
</comment>
<dbReference type="FunFam" id="3.30.1370.30:FF:000001">
    <property type="entry name" value="40S ribosomal protein S15a"/>
    <property type="match status" value="1"/>
</dbReference>
<evidence type="ECO:0000313" key="8">
    <source>
        <dbReference type="EMBL" id="RLE52524.1"/>
    </source>
</evidence>
<evidence type="ECO:0000256" key="3">
    <source>
        <dbReference type="ARBA" id="ARBA00022980"/>
    </source>
</evidence>
<keyword evidence="4 5" id="KW-0687">Ribonucleoprotein</keyword>
<organism evidence="8 9">
    <name type="scientific">Thermoproteota archaeon</name>
    <dbReference type="NCBI Taxonomy" id="2056631"/>
    <lineage>
        <taxon>Archaea</taxon>
        <taxon>Thermoproteota</taxon>
    </lineage>
</organism>
<sequence length="130" mass="14731">MTVMDPLANALVTIKNNEERGKKECIIYPASKLIARVLRVLQKAGYIGEFEFIDDGRTGKFRVQLLGRINNCGAIKPRFPVSYREIEKWEKQYLPSRDIGLLIISTSKGILTNKEAIERKVGGVLLAYVY</sequence>
<proteinExistence type="inferred from homology"/>
<comment type="subunit">
    <text evidence="5">Part of the 30S ribosomal subunit.</text>
</comment>
<keyword evidence="3 5" id="KW-0689">Ribosomal protein</keyword>
<dbReference type="PROSITE" id="PS00053">
    <property type="entry name" value="RIBOSOMAL_S8"/>
    <property type="match status" value="1"/>
</dbReference>
<evidence type="ECO:0000313" key="10">
    <source>
        <dbReference type="Proteomes" id="UP000278475"/>
    </source>
</evidence>
<dbReference type="InterPro" id="IPR000630">
    <property type="entry name" value="Ribosomal_uS8"/>
</dbReference>
<evidence type="ECO:0000256" key="2">
    <source>
        <dbReference type="ARBA" id="ARBA00022730"/>
    </source>
</evidence>
<name>A0A497EYQ0_9CREN</name>
<dbReference type="GO" id="GO:0003735">
    <property type="term" value="F:structural constituent of ribosome"/>
    <property type="evidence" value="ECO:0007669"/>
    <property type="project" value="InterPro"/>
</dbReference>
<comment type="function">
    <text evidence="5">One of the primary rRNA binding proteins, it binds directly to 16S rRNA central domain where it helps coordinate assembly of the platform of the 30S subunit.</text>
</comment>
<dbReference type="InterPro" id="IPR047863">
    <property type="entry name" value="Ribosomal_uS8_CS"/>
</dbReference>
<keyword evidence="2 5" id="KW-0699">rRNA-binding</keyword>
<dbReference type="InterPro" id="IPR035987">
    <property type="entry name" value="Ribosomal_uS8_sf"/>
</dbReference>
<evidence type="ECO:0000313" key="9">
    <source>
        <dbReference type="Proteomes" id="UP000272051"/>
    </source>
</evidence>
<dbReference type="Proteomes" id="UP000278475">
    <property type="component" value="Unassembled WGS sequence"/>
</dbReference>
<dbReference type="GO" id="GO:0005840">
    <property type="term" value="C:ribosome"/>
    <property type="evidence" value="ECO:0007669"/>
    <property type="project" value="UniProtKB-KW"/>
</dbReference>
<evidence type="ECO:0000256" key="4">
    <source>
        <dbReference type="ARBA" id="ARBA00023274"/>
    </source>
</evidence>
<evidence type="ECO:0000256" key="5">
    <source>
        <dbReference type="HAMAP-Rule" id="MF_01302"/>
    </source>
</evidence>
<dbReference type="Proteomes" id="UP000272051">
    <property type="component" value="Unassembled WGS sequence"/>
</dbReference>
<dbReference type="Gene3D" id="3.30.1490.10">
    <property type="match status" value="1"/>
</dbReference>
<dbReference type="SUPFAM" id="SSF56047">
    <property type="entry name" value="Ribosomal protein S8"/>
    <property type="match status" value="1"/>
</dbReference>
<dbReference type="Gene3D" id="3.30.1370.30">
    <property type="match status" value="1"/>
</dbReference>
<dbReference type="EMBL" id="QMQX01000049">
    <property type="protein sequence ID" value="RLE52524.1"/>
    <property type="molecule type" value="Genomic_DNA"/>
</dbReference>
<dbReference type="EMBL" id="QMQV01000030">
    <property type="protein sequence ID" value="RLE49573.1"/>
    <property type="molecule type" value="Genomic_DNA"/>
</dbReference>
<keyword evidence="5" id="KW-0694">RNA-binding</keyword>
<accession>A0A497EYQ0</accession>
<evidence type="ECO:0000256" key="1">
    <source>
        <dbReference type="ARBA" id="ARBA00006471"/>
    </source>
</evidence>
<dbReference type="GO" id="GO:0006412">
    <property type="term" value="P:translation"/>
    <property type="evidence" value="ECO:0007669"/>
    <property type="project" value="UniProtKB-UniRule"/>
</dbReference>